<evidence type="ECO:0000313" key="3">
    <source>
        <dbReference type="Proteomes" id="UP001212997"/>
    </source>
</evidence>
<protein>
    <submittedName>
        <fullName evidence="2">Uncharacterized protein</fullName>
    </submittedName>
</protein>
<dbReference type="AlphaFoldDB" id="A0AAD5VC65"/>
<keyword evidence="3" id="KW-1185">Reference proteome</keyword>
<evidence type="ECO:0000313" key="2">
    <source>
        <dbReference type="EMBL" id="KAJ3491425.1"/>
    </source>
</evidence>
<dbReference type="EMBL" id="JANAWD010000012">
    <property type="protein sequence ID" value="KAJ3491425.1"/>
    <property type="molecule type" value="Genomic_DNA"/>
</dbReference>
<feature type="compositionally biased region" description="Polar residues" evidence="1">
    <location>
        <begin position="10"/>
        <end position="35"/>
    </location>
</feature>
<evidence type="ECO:0000256" key="1">
    <source>
        <dbReference type="SAM" id="MobiDB-lite"/>
    </source>
</evidence>
<accession>A0AAD5VC65</accession>
<gene>
    <name evidence="2" type="ORF">NLI96_g707</name>
</gene>
<comment type="caution">
    <text evidence="2">The sequence shown here is derived from an EMBL/GenBank/DDBJ whole genome shotgun (WGS) entry which is preliminary data.</text>
</comment>
<organism evidence="2 3">
    <name type="scientific">Meripilus lineatus</name>
    <dbReference type="NCBI Taxonomy" id="2056292"/>
    <lineage>
        <taxon>Eukaryota</taxon>
        <taxon>Fungi</taxon>
        <taxon>Dikarya</taxon>
        <taxon>Basidiomycota</taxon>
        <taxon>Agaricomycotina</taxon>
        <taxon>Agaricomycetes</taxon>
        <taxon>Polyporales</taxon>
        <taxon>Meripilaceae</taxon>
        <taxon>Meripilus</taxon>
    </lineage>
</organism>
<reference evidence="2" key="1">
    <citation type="submission" date="2022-07" db="EMBL/GenBank/DDBJ databases">
        <title>Genome Sequence of Physisporinus lineatus.</title>
        <authorList>
            <person name="Buettner E."/>
        </authorList>
    </citation>
    <scope>NUCLEOTIDE SEQUENCE</scope>
    <source>
        <strain evidence="2">VT162</strain>
    </source>
</reference>
<dbReference type="Proteomes" id="UP001212997">
    <property type="component" value="Unassembled WGS sequence"/>
</dbReference>
<feature type="region of interest" description="Disordered" evidence="1">
    <location>
        <begin position="1"/>
        <end position="44"/>
    </location>
</feature>
<proteinExistence type="predicted"/>
<name>A0AAD5VC65_9APHY</name>
<sequence>MSLPSAEDPTASNASTFDSNQPTQPVNSTFTTTPNPEAPLQKKYKPLTQLMKDRAESRLLSFADERWDEKDACQYPDFRLPSSFLYTGESLTILLNEMHRIRDWETLAELLG</sequence>